<dbReference type="STRING" id="763407.A0A162ZH69"/>
<dbReference type="EMBL" id="KV441001">
    <property type="protein sequence ID" value="OAD66691.1"/>
    <property type="molecule type" value="Genomic_DNA"/>
</dbReference>
<proteinExistence type="predicted"/>
<dbReference type="OrthoDB" id="196165at2759"/>
<evidence type="ECO:0000256" key="1">
    <source>
        <dbReference type="SAM" id="Coils"/>
    </source>
</evidence>
<evidence type="ECO:0000313" key="4">
    <source>
        <dbReference type="Proteomes" id="UP000077315"/>
    </source>
</evidence>
<feature type="compositionally biased region" description="Low complexity" evidence="2">
    <location>
        <begin position="76"/>
        <end position="90"/>
    </location>
</feature>
<dbReference type="InParanoid" id="A0A162ZH69"/>
<dbReference type="RefSeq" id="XP_018284731.1">
    <property type="nucleotide sequence ID" value="XM_018434200.1"/>
</dbReference>
<dbReference type="GeneID" id="28995106"/>
<keyword evidence="1" id="KW-0175">Coiled coil</keyword>
<gene>
    <name evidence="3" type="ORF">PHYBLDRAFT_160559</name>
</gene>
<reference evidence="4" key="1">
    <citation type="submission" date="2015-06" db="EMBL/GenBank/DDBJ databases">
        <title>Expansion of signal transduction pathways in fungi by whole-genome duplication.</title>
        <authorList>
            <consortium name="DOE Joint Genome Institute"/>
            <person name="Corrochano L.M."/>
            <person name="Kuo A."/>
            <person name="Marcet-Houben M."/>
            <person name="Polaino S."/>
            <person name="Salamov A."/>
            <person name="Villalobos J.M."/>
            <person name="Alvarez M.I."/>
            <person name="Avalos J."/>
            <person name="Benito E.P."/>
            <person name="Benoit I."/>
            <person name="Burger G."/>
            <person name="Camino L.P."/>
            <person name="Canovas D."/>
            <person name="Cerda-Olmedo E."/>
            <person name="Cheng J.-F."/>
            <person name="Dominguez A."/>
            <person name="Elias M."/>
            <person name="Eslava A.P."/>
            <person name="Glaser F."/>
            <person name="Grimwood J."/>
            <person name="Gutierrez G."/>
            <person name="Heitman J."/>
            <person name="Henrissat B."/>
            <person name="Iturriaga E.A."/>
            <person name="Lang B.F."/>
            <person name="Lavin J.L."/>
            <person name="Lee S."/>
            <person name="Li W."/>
            <person name="Lindquist E."/>
            <person name="Lopez-Garcia S."/>
            <person name="Luque E.M."/>
            <person name="Marcos A.T."/>
            <person name="Martin J."/>
            <person name="McCluskey K."/>
            <person name="Medina H.R."/>
            <person name="Miralles-Duran A."/>
            <person name="Miyazaki A."/>
            <person name="Munoz-Torres E."/>
            <person name="Oguiza J.A."/>
            <person name="Ohm R."/>
            <person name="Olmedo M."/>
            <person name="Orejas M."/>
            <person name="Ortiz-Castellanos L."/>
            <person name="Pisabarro A.G."/>
            <person name="Rodriguez-Romero J."/>
            <person name="Ruiz-Herrera J."/>
            <person name="Ruiz-Vazquez R."/>
            <person name="Sanz C."/>
            <person name="Schackwitz W."/>
            <person name="Schmutz J."/>
            <person name="Shahriari M."/>
            <person name="Shelest E."/>
            <person name="Silva-Franco F."/>
            <person name="Soanes D."/>
            <person name="Syed K."/>
            <person name="Tagua V.G."/>
            <person name="Talbot N.J."/>
            <person name="Thon M."/>
            <person name="De vries R.P."/>
            <person name="Wiebenga A."/>
            <person name="Yadav J.S."/>
            <person name="Braun E.L."/>
            <person name="Baker S."/>
            <person name="Garre V."/>
            <person name="Horwitz B."/>
            <person name="Torres-Martinez S."/>
            <person name="Idnurm A."/>
            <person name="Herrera-Estrella A."/>
            <person name="Gabaldon T."/>
            <person name="Grigoriev I.V."/>
        </authorList>
    </citation>
    <scope>NUCLEOTIDE SEQUENCE [LARGE SCALE GENOMIC DNA]</scope>
    <source>
        <strain evidence="4">NRRL 1555(-)</strain>
    </source>
</reference>
<protein>
    <submittedName>
        <fullName evidence="3">Uncharacterized protein</fullName>
    </submittedName>
</protein>
<sequence>MSSTIYAPQQDEVFFLLRRAGSVAPAETKPARPPRPIRQDTPMPNRDDTPTTLVTPMPNRALTSSPVDSLLADLHPLQTQQSQIQQSQPQQPKPDQRAIRKDIDSMIFCDDFGMEDMMMMIRGAVRYEDETQKRSSRGTSAPLRTEILEVYKEHQERLEQLEEALDQLMAEAVEVYAC</sequence>
<dbReference type="Proteomes" id="UP000077315">
    <property type="component" value="Unassembled WGS sequence"/>
</dbReference>
<evidence type="ECO:0000256" key="2">
    <source>
        <dbReference type="SAM" id="MobiDB-lite"/>
    </source>
</evidence>
<feature type="region of interest" description="Disordered" evidence="2">
    <location>
        <begin position="23"/>
        <end position="97"/>
    </location>
</feature>
<evidence type="ECO:0000313" key="3">
    <source>
        <dbReference type="EMBL" id="OAD66691.1"/>
    </source>
</evidence>
<name>A0A162ZH69_PHYB8</name>
<feature type="coiled-coil region" evidence="1">
    <location>
        <begin position="144"/>
        <end position="178"/>
    </location>
</feature>
<dbReference type="AlphaFoldDB" id="A0A162ZH69"/>
<keyword evidence="4" id="KW-1185">Reference proteome</keyword>
<dbReference type="VEuPathDB" id="FungiDB:PHYBLDRAFT_160559"/>
<accession>A0A162ZH69</accession>
<organism evidence="3 4">
    <name type="scientific">Phycomyces blakesleeanus (strain ATCC 8743b / DSM 1359 / FGSC 10004 / NBRC 33097 / NRRL 1555)</name>
    <dbReference type="NCBI Taxonomy" id="763407"/>
    <lineage>
        <taxon>Eukaryota</taxon>
        <taxon>Fungi</taxon>
        <taxon>Fungi incertae sedis</taxon>
        <taxon>Mucoromycota</taxon>
        <taxon>Mucoromycotina</taxon>
        <taxon>Mucoromycetes</taxon>
        <taxon>Mucorales</taxon>
        <taxon>Phycomycetaceae</taxon>
        <taxon>Phycomyces</taxon>
    </lineage>
</organism>